<feature type="signal peptide" evidence="1">
    <location>
        <begin position="1"/>
        <end position="18"/>
    </location>
</feature>
<keyword evidence="1" id="KW-0732">Signal</keyword>
<organism evidence="3 4">
    <name type="scientific">Salegentibacter flavus</name>
    <dbReference type="NCBI Taxonomy" id="287099"/>
    <lineage>
        <taxon>Bacteria</taxon>
        <taxon>Pseudomonadati</taxon>
        <taxon>Bacteroidota</taxon>
        <taxon>Flavobacteriia</taxon>
        <taxon>Flavobacteriales</taxon>
        <taxon>Flavobacteriaceae</taxon>
        <taxon>Salegentibacter</taxon>
    </lineage>
</organism>
<feature type="chain" id="PRO_5011756684" description="DUF5723 domain-containing protein" evidence="1">
    <location>
        <begin position="19"/>
        <end position="469"/>
    </location>
</feature>
<feature type="domain" description="DUF5723" evidence="2">
    <location>
        <begin position="38"/>
        <end position="441"/>
    </location>
</feature>
<dbReference type="AlphaFoldDB" id="A0A1I4XQD2"/>
<dbReference type="OrthoDB" id="975426at2"/>
<gene>
    <name evidence="3" type="ORF">SAMN05660413_00236</name>
</gene>
<dbReference type="RefSeq" id="WP_093404829.1">
    <property type="nucleotide sequence ID" value="NZ_FOVL01000001.1"/>
</dbReference>
<dbReference type="Proteomes" id="UP000199153">
    <property type="component" value="Unassembled WGS sequence"/>
</dbReference>
<accession>A0A1I4XQD2</accession>
<proteinExistence type="predicted"/>
<keyword evidence="4" id="KW-1185">Reference proteome</keyword>
<name>A0A1I4XQD2_9FLAO</name>
<sequence length="469" mass="53521">MRCWLLIPFLFCFSLLSAQNKPLLYNVDDLPQSLLLNPGAQIDFIGHIGLPFFSQIHFSAGTSGISLHDIFRNHGTNINTRIKEAMHSMTSYDHFTANEQVEIISLGWQLDKRNYLSTGIYQELDFFSYFPKDLAILVNEGNANYINDVFDFSQAAFTGEILTVYHLGLNHRFDQRLTVGVRGKLYSGIFNAESTGNTGTFTTITTPQGPNKYRHIVDNMDVQVNTSGFASLNEEEDMTVEEGTAELLKRSFFGGNVGVGLDLGLSYLVTEQFVASASVQDIGVMFQREDVESYHYYGSYQTDGLEPLFPELDETGRAIPYWDEFEDEVDRNLIDRTYNEPYITWRPAKFNLAIEYGFGQAFLPCNYLKVNEVRFMNQIGMNLAGVLRPRGFVYAFTTYWDKKLTEKQRFRIAHTFDDYSLANFGLMYSVTFNKFNLYLAANNLLGFRNLAKARSTSVQLGMQMVFKDL</sequence>
<evidence type="ECO:0000313" key="4">
    <source>
        <dbReference type="Proteomes" id="UP000199153"/>
    </source>
</evidence>
<evidence type="ECO:0000313" key="3">
    <source>
        <dbReference type="EMBL" id="SFN28051.1"/>
    </source>
</evidence>
<evidence type="ECO:0000259" key="2">
    <source>
        <dbReference type="Pfam" id="PF18990"/>
    </source>
</evidence>
<protein>
    <recommendedName>
        <fullName evidence="2">DUF5723 domain-containing protein</fullName>
    </recommendedName>
</protein>
<dbReference type="InterPro" id="IPR043781">
    <property type="entry name" value="DUF5723"/>
</dbReference>
<dbReference type="STRING" id="287099.SAMN05660413_00236"/>
<reference evidence="3 4" key="1">
    <citation type="submission" date="2016-10" db="EMBL/GenBank/DDBJ databases">
        <authorList>
            <person name="de Groot N.N."/>
        </authorList>
    </citation>
    <scope>NUCLEOTIDE SEQUENCE [LARGE SCALE GENOMIC DNA]</scope>
    <source>
        <strain evidence="3 4">DSM 17794</strain>
    </source>
</reference>
<evidence type="ECO:0000256" key="1">
    <source>
        <dbReference type="SAM" id="SignalP"/>
    </source>
</evidence>
<dbReference type="Pfam" id="PF18990">
    <property type="entry name" value="DUF5723"/>
    <property type="match status" value="1"/>
</dbReference>
<dbReference type="EMBL" id="FOVL01000001">
    <property type="protein sequence ID" value="SFN28051.1"/>
    <property type="molecule type" value="Genomic_DNA"/>
</dbReference>